<dbReference type="EMBL" id="GGEC01058955">
    <property type="protein sequence ID" value="MBX39439.1"/>
    <property type="molecule type" value="Transcribed_RNA"/>
</dbReference>
<organism evidence="1">
    <name type="scientific">Rhizophora mucronata</name>
    <name type="common">Asiatic mangrove</name>
    <dbReference type="NCBI Taxonomy" id="61149"/>
    <lineage>
        <taxon>Eukaryota</taxon>
        <taxon>Viridiplantae</taxon>
        <taxon>Streptophyta</taxon>
        <taxon>Embryophyta</taxon>
        <taxon>Tracheophyta</taxon>
        <taxon>Spermatophyta</taxon>
        <taxon>Magnoliopsida</taxon>
        <taxon>eudicotyledons</taxon>
        <taxon>Gunneridae</taxon>
        <taxon>Pentapetalae</taxon>
        <taxon>rosids</taxon>
        <taxon>fabids</taxon>
        <taxon>Malpighiales</taxon>
        <taxon>Rhizophoraceae</taxon>
        <taxon>Rhizophora</taxon>
    </lineage>
</organism>
<dbReference type="AlphaFoldDB" id="A0A2P2NAD5"/>
<proteinExistence type="predicted"/>
<reference evidence="1" key="1">
    <citation type="submission" date="2018-02" db="EMBL/GenBank/DDBJ databases">
        <title>Rhizophora mucronata_Transcriptome.</title>
        <authorList>
            <person name="Meera S.P."/>
            <person name="Sreeshan A."/>
            <person name="Augustine A."/>
        </authorList>
    </citation>
    <scope>NUCLEOTIDE SEQUENCE</scope>
    <source>
        <tissue evidence="1">Leaf</tissue>
    </source>
</reference>
<evidence type="ECO:0000313" key="1">
    <source>
        <dbReference type="EMBL" id="MBX39439.1"/>
    </source>
</evidence>
<accession>A0A2P2NAD5</accession>
<name>A0A2P2NAD5_RHIMU</name>
<protein>
    <submittedName>
        <fullName evidence="1">Uncharacterized protein</fullName>
    </submittedName>
</protein>
<sequence length="18" mass="2006">MNKELAENAIVTLFSKTP</sequence>